<reference evidence="2 3" key="1">
    <citation type="journal article" date="2012" name="Fungal Genet. Biol.">
        <title>The genome of the xerotolerant mold Wallemia sebi reveals adaptations to osmotic stress and suggests cryptic sexual reproduction.</title>
        <authorList>
            <person name="Padamsee M."/>
            <person name="Kumar T.K.A."/>
            <person name="Riley R."/>
            <person name="Binder M."/>
            <person name="Boyd A."/>
            <person name="Calvo A.M."/>
            <person name="Furukawa K."/>
            <person name="Hesse C."/>
            <person name="Hohmann S."/>
            <person name="James T.Y."/>
            <person name="LaButti K."/>
            <person name="Lapidus A."/>
            <person name="Lindquist E."/>
            <person name="Lucas S."/>
            <person name="Miller K."/>
            <person name="Shantappa S."/>
            <person name="Grigoriev I.V."/>
            <person name="Hibbett D.S."/>
            <person name="McLaughlin D.J."/>
            <person name="Spatafora J.W."/>
            <person name="Aime M.C."/>
        </authorList>
    </citation>
    <scope>NUCLEOTIDE SEQUENCE [LARGE SCALE GENOMIC DNA]</scope>
    <source>
        <strain evidence="3">ATCC MYA-4683 / CBS 633.66</strain>
    </source>
</reference>
<keyword evidence="3" id="KW-1185">Reference proteome</keyword>
<dbReference type="HOGENOM" id="CLU_167733_0_0_1"/>
<proteinExistence type="predicted"/>
<dbReference type="PANTHER" id="PTHR40460">
    <property type="entry name" value="CHROMOSOME 1, WHOLE GENOME SHOTGUN SEQUENCE"/>
    <property type="match status" value="1"/>
</dbReference>
<dbReference type="EMBL" id="JH668245">
    <property type="protein sequence ID" value="EIM19813.1"/>
    <property type="molecule type" value="Genomic_DNA"/>
</dbReference>
<sequence length="117" mass="12303">MQVTGSIENVASFLPHLATMSTDPSKTNAQYNSTVGSGKEFIGNTIGSQDLSKSGKEQHAQGEAERKEAEAKQYGEGLVDSATGKAKNIGGAITGDKDQQARGAAREQKGETKRDFA</sequence>
<dbReference type="PANTHER" id="PTHR40460:SF1">
    <property type="entry name" value="CSBD-LIKE DOMAIN-CONTAINING PROTEIN"/>
    <property type="match status" value="1"/>
</dbReference>
<dbReference type="RefSeq" id="XP_006960147.1">
    <property type="nucleotide sequence ID" value="XM_006960085.1"/>
</dbReference>
<accession>I4Y771</accession>
<gene>
    <name evidence="2" type="ORF">WALSEDRAFT_66003</name>
</gene>
<dbReference type="KEGG" id="wse:WALSEDRAFT_66003"/>
<feature type="region of interest" description="Disordered" evidence="1">
    <location>
        <begin position="40"/>
        <end position="117"/>
    </location>
</feature>
<name>I4Y771_WALMC</name>
<evidence type="ECO:0000313" key="3">
    <source>
        <dbReference type="Proteomes" id="UP000005242"/>
    </source>
</evidence>
<dbReference type="InParanoid" id="I4Y771"/>
<evidence type="ECO:0008006" key="4">
    <source>
        <dbReference type="Google" id="ProtNLM"/>
    </source>
</evidence>
<feature type="compositionally biased region" description="Basic and acidic residues" evidence="1">
    <location>
        <begin position="53"/>
        <end position="73"/>
    </location>
</feature>
<evidence type="ECO:0000313" key="2">
    <source>
        <dbReference type="EMBL" id="EIM19813.1"/>
    </source>
</evidence>
<dbReference type="STRING" id="671144.I4Y771"/>
<dbReference type="OrthoDB" id="9999611at2759"/>
<dbReference type="OMA" id="TSWQESG"/>
<evidence type="ECO:0000256" key="1">
    <source>
        <dbReference type="SAM" id="MobiDB-lite"/>
    </source>
</evidence>
<dbReference type="GeneID" id="18475076"/>
<dbReference type="eggNOG" id="ENOG502SAI8">
    <property type="taxonomic scope" value="Eukaryota"/>
</dbReference>
<protein>
    <recommendedName>
        <fullName evidence="4">CsbD-like domain-containing protein</fullName>
    </recommendedName>
</protein>
<dbReference type="AlphaFoldDB" id="I4Y771"/>
<organism evidence="2 3">
    <name type="scientific">Wallemia mellicola (strain ATCC MYA-4683 / CBS 633.66)</name>
    <name type="common">Wallemia sebi (CBS 633.66)</name>
    <dbReference type="NCBI Taxonomy" id="671144"/>
    <lineage>
        <taxon>Eukaryota</taxon>
        <taxon>Fungi</taxon>
        <taxon>Dikarya</taxon>
        <taxon>Basidiomycota</taxon>
        <taxon>Wallemiomycotina</taxon>
        <taxon>Wallemiomycetes</taxon>
        <taxon>Wallemiales</taxon>
        <taxon>Wallemiaceae</taxon>
        <taxon>Wallemia</taxon>
    </lineage>
</organism>
<feature type="compositionally biased region" description="Basic and acidic residues" evidence="1">
    <location>
        <begin position="95"/>
        <end position="117"/>
    </location>
</feature>
<dbReference type="Proteomes" id="UP000005242">
    <property type="component" value="Unassembled WGS sequence"/>
</dbReference>